<sequence>MLPITPPREQGLRGQQDTGACAIGMLTDRGARCEDAHKDCSTTENSDPEATCSLTSTRRAHGHVRTANGSIGAGCFSSLAFCTSSTSTSEKAVCLTYLRLGSSGPTKEHKYMEKYPLLSSTAPHLLGYLFAPHRIPAATLNRQNSQGGSHIQDLTSVAHVQLKSSFSQKDLMHREELDLSSVCWTNLKCTTKANHQGHQTGIRDLQQLPTTSQKGSKVTKVAEVGIEQLKNYRFTSKTCQAFQHRDFQAVSSKRFFAQRKEVQEQKSQSPTAFGEGGVRSLRLPPPSDSLARALAQLSQKHSAKTAWDGLSAAHRTWGGLDALPLALSIGWHRCCHVQEEHRESRGDSSDPSGGSMKKQRAGDTTSLKDGREQKGEGGQFAG</sequence>
<accession>R0LK72</accession>
<organism evidence="2 3">
    <name type="scientific">Anas platyrhynchos</name>
    <name type="common">Mallard</name>
    <name type="synonym">Anas boschas</name>
    <dbReference type="NCBI Taxonomy" id="8839"/>
    <lineage>
        <taxon>Eukaryota</taxon>
        <taxon>Metazoa</taxon>
        <taxon>Chordata</taxon>
        <taxon>Craniata</taxon>
        <taxon>Vertebrata</taxon>
        <taxon>Euteleostomi</taxon>
        <taxon>Archelosauria</taxon>
        <taxon>Archosauria</taxon>
        <taxon>Dinosauria</taxon>
        <taxon>Saurischia</taxon>
        <taxon>Theropoda</taxon>
        <taxon>Coelurosauria</taxon>
        <taxon>Aves</taxon>
        <taxon>Neognathae</taxon>
        <taxon>Galloanserae</taxon>
        <taxon>Anseriformes</taxon>
        <taxon>Anatidae</taxon>
        <taxon>Anatinae</taxon>
        <taxon>Anas</taxon>
    </lineage>
</organism>
<feature type="region of interest" description="Disordered" evidence="1">
    <location>
        <begin position="261"/>
        <end position="287"/>
    </location>
</feature>
<reference evidence="3" key="1">
    <citation type="journal article" date="2013" name="Nat. Genet.">
        <title>The duck genome and transcriptome provide insight into an avian influenza virus reservoir species.</title>
        <authorList>
            <person name="Huang Y."/>
            <person name="Li Y."/>
            <person name="Burt D.W."/>
            <person name="Chen H."/>
            <person name="Zhang Y."/>
            <person name="Qian W."/>
            <person name="Kim H."/>
            <person name="Gan S."/>
            <person name="Zhao Y."/>
            <person name="Li J."/>
            <person name="Yi K."/>
            <person name="Feng H."/>
            <person name="Zhu P."/>
            <person name="Li B."/>
            <person name="Liu Q."/>
            <person name="Fairley S."/>
            <person name="Magor K.E."/>
            <person name="Du Z."/>
            <person name="Hu X."/>
            <person name="Goodman L."/>
            <person name="Tafer H."/>
            <person name="Vignal A."/>
            <person name="Lee T."/>
            <person name="Kim K.W."/>
            <person name="Sheng Z."/>
            <person name="An Y."/>
            <person name="Searle S."/>
            <person name="Herrero J."/>
            <person name="Groenen M.A."/>
            <person name="Crooijmans R.P."/>
            <person name="Faraut T."/>
            <person name="Cai Q."/>
            <person name="Webster R.G."/>
            <person name="Aldridge J.R."/>
            <person name="Warren W.C."/>
            <person name="Bartschat S."/>
            <person name="Kehr S."/>
            <person name="Marz M."/>
            <person name="Stadler P.F."/>
            <person name="Smith J."/>
            <person name="Kraus R.H."/>
            <person name="Zhao Y."/>
            <person name="Ren L."/>
            <person name="Fei J."/>
            <person name="Morisson M."/>
            <person name="Kaiser P."/>
            <person name="Griffin D.K."/>
            <person name="Rao M."/>
            <person name="Pitel F."/>
            <person name="Wang J."/>
            <person name="Li N."/>
        </authorList>
    </citation>
    <scope>NUCLEOTIDE SEQUENCE [LARGE SCALE GENOMIC DNA]</scope>
</reference>
<name>R0LK72_ANAPL</name>
<feature type="region of interest" description="Disordered" evidence="1">
    <location>
        <begin position="341"/>
        <end position="382"/>
    </location>
</feature>
<protein>
    <submittedName>
        <fullName evidence="2">Uncharacterized protein</fullName>
    </submittedName>
</protein>
<evidence type="ECO:0000256" key="1">
    <source>
        <dbReference type="SAM" id="MobiDB-lite"/>
    </source>
</evidence>
<dbReference type="Proteomes" id="UP000296049">
    <property type="component" value="Unassembled WGS sequence"/>
</dbReference>
<evidence type="ECO:0000313" key="2">
    <source>
        <dbReference type="EMBL" id="EOB02075.1"/>
    </source>
</evidence>
<gene>
    <name evidence="2" type="ORF">Anapl_15250</name>
</gene>
<proteinExistence type="predicted"/>
<evidence type="ECO:0000313" key="3">
    <source>
        <dbReference type="Proteomes" id="UP000296049"/>
    </source>
</evidence>
<keyword evidence="3" id="KW-1185">Reference proteome</keyword>
<dbReference type="EMBL" id="KB743004">
    <property type="protein sequence ID" value="EOB02075.1"/>
    <property type="molecule type" value="Genomic_DNA"/>
</dbReference>
<feature type="compositionally biased region" description="Basic and acidic residues" evidence="1">
    <location>
        <begin position="366"/>
        <end position="375"/>
    </location>
</feature>
<dbReference type="AlphaFoldDB" id="R0LK72"/>